<feature type="transmembrane region" description="Helical" evidence="5">
    <location>
        <begin position="129"/>
        <end position="148"/>
    </location>
</feature>
<dbReference type="Gene3D" id="2.10.109.10">
    <property type="entry name" value="Umud Fragment, subunit A"/>
    <property type="match status" value="1"/>
</dbReference>
<dbReference type="CDD" id="cd06530">
    <property type="entry name" value="S26_SPase_I"/>
    <property type="match status" value="1"/>
</dbReference>
<dbReference type="EMBL" id="JAGGKO010000002">
    <property type="protein sequence ID" value="MBP1954461.1"/>
    <property type="molecule type" value="Genomic_DNA"/>
</dbReference>
<keyword evidence="8" id="KW-1185">Reference proteome</keyword>
<comment type="subcellular location">
    <subcellularLocation>
        <location evidence="1">Membrane</location>
    </subcellularLocation>
</comment>
<comment type="caution">
    <text evidence="6">The sequence shown here is derived from an EMBL/GenBank/DDBJ whole genome shotgun (WGS) entry which is preliminary data.</text>
</comment>
<evidence type="ECO:0000256" key="5">
    <source>
        <dbReference type="SAM" id="Phobius"/>
    </source>
</evidence>
<dbReference type="PANTHER" id="PTHR10806">
    <property type="entry name" value="SIGNAL PEPTIDASE COMPLEX CATALYTIC SUBUNIT SEC11"/>
    <property type="match status" value="1"/>
</dbReference>
<sequence length="333" mass="34451">MLRTAALAALLVVAALVAAPAGSPVQVSYVYSDSMHPTIGVGDGYVLVPAGDVETGDIVTFWSETRGAYTTHRVVAETADGFRTKGDNNPVADQAAGYPPVPRDAVVGRVLTWNDEPVVVPHLGRAVRFVHDNVALLVGLVGLAALLGRGRSAGRPTRPASARSVLLPLLIAAVVGTAGIVALGGVTHAETIVAVHDPTGTGTLPTVATGSTHALNYTVAVPSRPWTDRVVHTAGLHDVAVSRNATTLTVAGRVRAPAEPGAIPVEVAVRRYPAVLPHSVLARLDAAEPLLAAAVSAALAFSPAVALAALVDGRERLRGSRSRWWRLLTEGFE</sequence>
<reference evidence="6" key="2">
    <citation type="submission" date="2020-09" db="EMBL/GenBank/DDBJ databases">
        <authorList>
            <person name="Sun Q."/>
            <person name="Ohkuma M."/>
        </authorList>
    </citation>
    <scope>NUCLEOTIDE SEQUENCE</scope>
    <source>
        <strain evidence="6">JCM 16108</strain>
    </source>
</reference>
<evidence type="ECO:0000313" key="7">
    <source>
        <dbReference type="EMBL" id="MBP1954461.1"/>
    </source>
</evidence>
<dbReference type="RefSeq" id="WP_188870339.1">
    <property type="nucleotide sequence ID" value="NZ_BMOO01000002.1"/>
</dbReference>
<evidence type="ECO:0000256" key="4">
    <source>
        <dbReference type="ARBA" id="ARBA00023136"/>
    </source>
</evidence>
<accession>A0A830FQJ9</accession>
<keyword evidence="2 5" id="KW-0812">Transmembrane</keyword>
<keyword evidence="4 5" id="KW-0472">Membrane</keyword>
<protein>
    <submittedName>
        <fullName evidence="7">Signal peptidase</fullName>
        <ecNumber evidence="7">3.4.-.-</ecNumber>
    </submittedName>
</protein>
<evidence type="ECO:0000256" key="3">
    <source>
        <dbReference type="ARBA" id="ARBA00022989"/>
    </source>
</evidence>
<dbReference type="InterPro" id="IPR001733">
    <property type="entry name" value="Peptidase_S26B"/>
</dbReference>
<dbReference type="SUPFAM" id="SSF51306">
    <property type="entry name" value="LexA/Signal peptidase"/>
    <property type="match status" value="1"/>
</dbReference>
<proteinExistence type="predicted"/>
<dbReference type="PANTHER" id="PTHR10806:SF6">
    <property type="entry name" value="SIGNAL PEPTIDASE COMPLEX CATALYTIC SUBUNIT SEC11"/>
    <property type="match status" value="1"/>
</dbReference>
<evidence type="ECO:0000313" key="6">
    <source>
        <dbReference type="EMBL" id="GGM61204.1"/>
    </source>
</evidence>
<gene>
    <name evidence="6" type="ORF">GCM10009017_09170</name>
    <name evidence="7" type="ORF">J2752_001373</name>
</gene>
<evidence type="ECO:0000313" key="8">
    <source>
        <dbReference type="Proteomes" id="UP000614609"/>
    </source>
</evidence>
<keyword evidence="7" id="KW-0378">Hydrolase</keyword>
<evidence type="ECO:0000256" key="1">
    <source>
        <dbReference type="ARBA" id="ARBA00004370"/>
    </source>
</evidence>
<feature type="transmembrane region" description="Helical" evidence="5">
    <location>
        <begin position="290"/>
        <end position="311"/>
    </location>
</feature>
<evidence type="ECO:0000256" key="2">
    <source>
        <dbReference type="ARBA" id="ARBA00022692"/>
    </source>
</evidence>
<dbReference type="NCBIfam" id="TIGR02228">
    <property type="entry name" value="sigpep_I_arch"/>
    <property type="match status" value="1"/>
</dbReference>
<dbReference type="GO" id="GO:0006465">
    <property type="term" value="P:signal peptide processing"/>
    <property type="evidence" value="ECO:0007669"/>
    <property type="project" value="InterPro"/>
</dbReference>
<dbReference type="AlphaFoldDB" id="A0A830FQJ9"/>
<dbReference type="InterPro" id="IPR036286">
    <property type="entry name" value="LexA/Signal_pep-like_sf"/>
</dbReference>
<dbReference type="EMBL" id="BMOO01000002">
    <property type="protein sequence ID" value="GGM61204.1"/>
    <property type="molecule type" value="Genomic_DNA"/>
</dbReference>
<reference evidence="6" key="1">
    <citation type="journal article" date="2014" name="Int. J. Syst. Evol. Microbiol.">
        <title>Complete genome sequence of Corynebacterium casei LMG S-19264T (=DSM 44701T), isolated from a smear-ripened cheese.</title>
        <authorList>
            <consortium name="US DOE Joint Genome Institute (JGI-PGF)"/>
            <person name="Walter F."/>
            <person name="Albersmeier A."/>
            <person name="Kalinowski J."/>
            <person name="Ruckert C."/>
        </authorList>
    </citation>
    <scope>NUCLEOTIDE SEQUENCE</scope>
    <source>
        <strain evidence="6">JCM 16108</strain>
    </source>
</reference>
<dbReference type="InterPro" id="IPR019533">
    <property type="entry name" value="Peptidase_S26"/>
</dbReference>
<dbReference type="OrthoDB" id="50404at2157"/>
<dbReference type="GO" id="GO:0004252">
    <property type="term" value="F:serine-type endopeptidase activity"/>
    <property type="evidence" value="ECO:0007669"/>
    <property type="project" value="InterPro"/>
</dbReference>
<dbReference type="EC" id="3.4.-.-" evidence="7"/>
<dbReference type="GO" id="GO:0016020">
    <property type="term" value="C:membrane"/>
    <property type="evidence" value="ECO:0007669"/>
    <property type="project" value="UniProtKB-SubCell"/>
</dbReference>
<organism evidence="6 8">
    <name type="scientific">Halarchaeum rubridurum</name>
    <dbReference type="NCBI Taxonomy" id="489911"/>
    <lineage>
        <taxon>Archaea</taxon>
        <taxon>Methanobacteriati</taxon>
        <taxon>Methanobacteriota</taxon>
        <taxon>Stenosarchaea group</taxon>
        <taxon>Halobacteria</taxon>
        <taxon>Halobacteriales</taxon>
        <taxon>Halobacteriaceae</taxon>
    </lineage>
</organism>
<keyword evidence="3 5" id="KW-1133">Transmembrane helix</keyword>
<dbReference type="Proteomes" id="UP000614609">
    <property type="component" value="Unassembled WGS sequence"/>
</dbReference>
<reference evidence="7" key="3">
    <citation type="submission" date="2021-03" db="EMBL/GenBank/DDBJ databases">
        <title>Genomic Encyclopedia of Type Strains, Phase IV (KMG-IV): sequencing the most valuable type-strain genomes for metagenomic binning, comparative biology and taxonomic classification.</title>
        <authorList>
            <person name="Goeker M."/>
        </authorList>
    </citation>
    <scope>NUCLEOTIDE SEQUENCE</scope>
    <source>
        <strain evidence="7">DSM 22443</strain>
    </source>
</reference>
<name>A0A830FQJ9_9EURY</name>
<dbReference type="Proteomes" id="UP000765891">
    <property type="component" value="Unassembled WGS sequence"/>
</dbReference>
<feature type="transmembrane region" description="Helical" evidence="5">
    <location>
        <begin position="160"/>
        <end position="183"/>
    </location>
</feature>